<dbReference type="Proteomes" id="UP001595868">
    <property type="component" value="Unassembled WGS sequence"/>
</dbReference>
<evidence type="ECO:0000256" key="3">
    <source>
        <dbReference type="ARBA" id="ARBA00023163"/>
    </source>
</evidence>
<dbReference type="InterPro" id="IPR046532">
    <property type="entry name" value="DUF6597"/>
</dbReference>
<keyword evidence="2" id="KW-0238">DNA-binding</keyword>
<keyword evidence="1" id="KW-0805">Transcription regulation</keyword>
<dbReference type="EMBL" id="JBHSBN010000022">
    <property type="protein sequence ID" value="MFC4109273.1"/>
    <property type="molecule type" value="Genomic_DNA"/>
</dbReference>
<dbReference type="PANTHER" id="PTHR46796:SF15">
    <property type="entry name" value="BLL1074 PROTEIN"/>
    <property type="match status" value="1"/>
</dbReference>
<dbReference type="SMART" id="SM00342">
    <property type="entry name" value="HTH_ARAC"/>
    <property type="match status" value="1"/>
</dbReference>
<dbReference type="Pfam" id="PF20240">
    <property type="entry name" value="DUF6597"/>
    <property type="match status" value="1"/>
</dbReference>
<name>A0ABV8KTE9_9ACTN</name>
<evidence type="ECO:0000313" key="5">
    <source>
        <dbReference type="EMBL" id="MFC4109273.1"/>
    </source>
</evidence>
<gene>
    <name evidence="5" type="ORF">ACFOX0_25500</name>
</gene>
<dbReference type="PROSITE" id="PS01124">
    <property type="entry name" value="HTH_ARAC_FAMILY_2"/>
    <property type="match status" value="1"/>
</dbReference>
<evidence type="ECO:0000256" key="1">
    <source>
        <dbReference type="ARBA" id="ARBA00023015"/>
    </source>
</evidence>
<feature type="domain" description="HTH araC/xylS-type" evidence="4">
    <location>
        <begin position="158"/>
        <end position="247"/>
    </location>
</feature>
<sequence length="261" mass="26787">MYREAPSRIAGAVLWHSVRPVGAAPTRVLPDGCIDLIWSSETGLLVAGPDTTAQLAAGPTGERYVGLRLPPGTGPAVLGVPADRLRDQRLPLAALWSERLARELTARAFDGSTPAAPGTAVPDAATPLPGTVTAEAAAVAAVLEAVAADRLREAGGPDPAAALLTRRLGAGRPVAAVAVELGVGARQLHRRSQVLFGYGPKTLARILRLRRALALARTGLPAAEVAARTGYADQPHLSRDIRDLAGVPLGVLLSTGPAVPA</sequence>
<keyword evidence="3" id="KW-0804">Transcription</keyword>
<dbReference type="RefSeq" id="WP_377550465.1">
    <property type="nucleotide sequence ID" value="NZ_JBHSBN010000022.1"/>
</dbReference>
<organism evidence="5 6">
    <name type="scientific">Micromonospora zhanjiangensis</name>
    <dbReference type="NCBI Taxonomy" id="1522057"/>
    <lineage>
        <taxon>Bacteria</taxon>
        <taxon>Bacillati</taxon>
        <taxon>Actinomycetota</taxon>
        <taxon>Actinomycetes</taxon>
        <taxon>Micromonosporales</taxon>
        <taxon>Micromonosporaceae</taxon>
        <taxon>Micromonospora</taxon>
    </lineage>
</organism>
<evidence type="ECO:0000313" key="6">
    <source>
        <dbReference type="Proteomes" id="UP001595868"/>
    </source>
</evidence>
<dbReference type="InterPro" id="IPR018060">
    <property type="entry name" value="HTH_AraC"/>
</dbReference>
<dbReference type="InterPro" id="IPR050204">
    <property type="entry name" value="AraC_XylS_family_regulators"/>
</dbReference>
<dbReference type="Gene3D" id="1.10.10.60">
    <property type="entry name" value="Homeodomain-like"/>
    <property type="match status" value="1"/>
</dbReference>
<comment type="caution">
    <text evidence="5">The sequence shown here is derived from an EMBL/GenBank/DDBJ whole genome shotgun (WGS) entry which is preliminary data.</text>
</comment>
<accession>A0ABV8KTE9</accession>
<protein>
    <submittedName>
        <fullName evidence="5">Helix-turn-helix domain-containing protein</fullName>
    </submittedName>
</protein>
<dbReference type="PANTHER" id="PTHR46796">
    <property type="entry name" value="HTH-TYPE TRANSCRIPTIONAL ACTIVATOR RHAS-RELATED"/>
    <property type="match status" value="1"/>
</dbReference>
<dbReference type="Pfam" id="PF12833">
    <property type="entry name" value="HTH_18"/>
    <property type="match status" value="1"/>
</dbReference>
<evidence type="ECO:0000259" key="4">
    <source>
        <dbReference type="PROSITE" id="PS01124"/>
    </source>
</evidence>
<reference evidence="6" key="1">
    <citation type="journal article" date="2019" name="Int. J. Syst. Evol. Microbiol.">
        <title>The Global Catalogue of Microorganisms (GCM) 10K type strain sequencing project: providing services to taxonomists for standard genome sequencing and annotation.</title>
        <authorList>
            <consortium name="The Broad Institute Genomics Platform"/>
            <consortium name="The Broad Institute Genome Sequencing Center for Infectious Disease"/>
            <person name="Wu L."/>
            <person name="Ma J."/>
        </authorList>
    </citation>
    <scope>NUCLEOTIDE SEQUENCE [LARGE SCALE GENOMIC DNA]</scope>
    <source>
        <strain evidence="6">2902at01</strain>
    </source>
</reference>
<proteinExistence type="predicted"/>
<evidence type="ECO:0000256" key="2">
    <source>
        <dbReference type="ARBA" id="ARBA00023125"/>
    </source>
</evidence>
<keyword evidence="6" id="KW-1185">Reference proteome</keyword>